<accession>A1ZYZ5</accession>
<evidence type="ECO:0000313" key="3">
    <source>
        <dbReference type="EMBL" id="EAY24375.1"/>
    </source>
</evidence>
<dbReference type="Proteomes" id="UP000004095">
    <property type="component" value="Unassembled WGS sequence"/>
</dbReference>
<evidence type="ECO:0000256" key="1">
    <source>
        <dbReference type="ARBA" id="ARBA00010134"/>
    </source>
</evidence>
<dbReference type="PANTHER" id="PTHR22576:SF37">
    <property type="entry name" value="MUCOSA-ASSOCIATED LYMPHOID TISSUE LYMPHOMA TRANSLOCATION PROTEIN 1"/>
    <property type="match status" value="1"/>
</dbReference>
<evidence type="ECO:0000313" key="4">
    <source>
        <dbReference type="Proteomes" id="UP000004095"/>
    </source>
</evidence>
<dbReference type="eggNOG" id="COG4249">
    <property type="taxonomic scope" value="Bacteria"/>
</dbReference>
<feature type="domain" description="Caspase family p20" evidence="2">
    <location>
        <begin position="494"/>
        <end position="623"/>
    </location>
</feature>
<dbReference type="SUPFAM" id="SSF52129">
    <property type="entry name" value="Caspase-like"/>
    <property type="match status" value="1"/>
</dbReference>
<dbReference type="GO" id="GO:0004197">
    <property type="term" value="F:cysteine-type endopeptidase activity"/>
    <property type="evidence" value="ECO:0007669"/>
    <property type="project" value="InterPro"/>
</dbReference>
<name>A1ZYZ5_MICM2</name>
<dbReference type="PROSITE" id="PS50208">
    <property type="entry name" value="CASPASE_P20"/>
    <property type="match status" value="1"/>
</dbReference>
<dbReference type="InterPro" id="IPR052039">
    <property type="entry name" value="Caspase-related_regulators"/>
</dbReference>
<dbReference type="Pfam" id="PF24289">
    <property type="entry name" value="DUF7477"/>
    <property type="match status" value="2"/>
</dbReference>
<dbReference type="GO" id="GO:0006508">
    <property type="term" value="P:proteolysis"/>
    <property type="evidence" value="ECO:0007669"/>
    <property type="project" value="InterPro"/>
</dbReference>
<dbReference type="InterPro" id="IPR001309">
    <property type="entry name" value="Pept_C14_p20"/>
</dbReference>
<dbReference type="EMBL" id="AAWS01000071">
    <property type="protein sequence ID" value="EAY24375.1"/>
    <property type="molecule type" value="Genomic_DNA"/>
</dbReference>
<dbReference type="eggNOG" id="COG0457">
    <property type="taxonomic scope" value="Bacteria"/>
</dbReference>
<evidence type="ECO:0000259" key="2">
    <source>
        <dbReference type="PROSITE" id="PS50208"/>
    </source>
</evidence>
<protein>
    <recommendedName>
        <fullName evidence="2">Caspase family p20 domain-containing protein</fullName>
    </recommendedName>
</protein>
<dbReference type="InterPro" id="IPR029030">
    <property type="entry name" value="Caspase-like_dom_sf"/>
</dbReference>
<dbReference type="AlphaFoldDB" id="A1ZYZ5"/>
<dbReference type="PANTHER" id="PTHR22576">
    <property type="entry name" value="MUCOSA ASSOCIATED LYMPHOID TISSUE LYMPHOMA TRANSLOCATION PROTEIN 1/PARACASPASE"/>
    <property type="match status" value="1"/>
</dbReference>
<comment type="similarity">
    <text evidence="1">Belongs to the peptidase C14A family.</text>
</comment>
<dbReference type="Pfam" id="PF00656">
    <property type="entry name" value="Peptidase_C14"/>
    <property type="match status" value="1"/>
</dbReference>
<sequence>MKKNQVPNTMMSTKPFSRLLRWQVVAVFIFLSLHTFPTQAQNKWALVMSKYTRYSQQIWFHKSYFPRESIKKYWKMGYKITSVSYGERKWAVVMSKGANYGQQSWATRTSFPREKINDYWRRGYTVTSMAYGNGLWAIVGTKSSGLTRQYWTLNASFPGNRISEYWRKGYAVTNMFYGQGKWAVIMSRSSGYGSQTWIKSSSFPATRIRQKWSQGYSVTNLGYGNGEWVVMLTKNTGYIQSWALRDYYPKQRISTYWNKRYAVTSLIYGVGKVKNNNSVVTTIKPKPVIRWNAPLRLLTSSRQRLYPIDVCIKSSSALRSVKVYVNNRLQTTRGFEVVATGGCAQTIRKSVTLSEGTNNVKVVATNAGGSVSSSRRIRYTARQVENTVVKATVNWNAPSNFSISTTDKNYTLNACIKSPSRVRFVKVYVNGIAQNTRGFEVVTADNCTKSLRKTVALRKGANKISVVVSNAAGTVTSRRTVTYQSLVANNTVAGKRVALIIGNADYANAPLKNPANDARAMAKSLRGLGFDVMEHINVNQETMETAITQFGNKIKSGSVGLFYFAGHGLQVKGENYLIPVKAKIDKEQQVRYRSVNLGLVLAEMDAASNPMNIVILDACRNNPFKTSSRSSTRGLASTTAPTGTFIAYATAPGSVAADGEGANGLYTQELLKMLRVPGLTIEQVFKKVRAKVLQQTGGRQTPWENSSIIGDFYFRKQ</sequence>
<comment type="caution">
    <text evidence="3">The sequence shown here is derived from an EMBL/GenBank/DDBJ whole genome shotgun (WGS) entry which is preliminary data.</text>
</comment>
<keyword evidence="4" id="KW-1185">Reference proteome</keyword>
<organism evidence="3 4">
    <name type="scientific">Microscilla marina ATCC 23134</name>
    <dbReference type="NCBI Taxonomy" id="313606"/>
    <lineage>
        <taxon>Bacteria</taxon>
        <taxon>Pseudomonadati</taxon>
        <taxon>Bacteroidota</taxon>
        <taxon>Cytophagia</taxon>
        <taxon>Cytophagales</taxon>
        <taxon>Microscillaceae</taxon>
        <taxon>Microscilla</taxon>
    </lineage>
</organism>
<dbReference type="SMART" id="SM00115">
    <property type="entry name" value="CASc"/>
    <property type="match status" value="1"/>
</dbReference>
<gene>
    <name evidence="3" type="ORF">M23134_07170</name>
</gene>
<dbReference type="InterPro" id="IPR011600">
    <property type="entry name" value="Pept_C14_caspase"/>
</dbReference>
<proteinExistence type="inferred from homology"/>
<reference evidence="3 4" key="1">
    <citation type="submission" date="2007-01" db="EMBL/GenBank/DDBJ databases">
        <authorList>
            <person name="Haygood M."/>
            <person name="Podell S."/>
            <person name="Anderson C."/>
            <person name="Hopkinson B."/>
            <person name="Roe K."/>
            <person name="Barbeau K."/>
            <person name="Gaasterland T."/>
            <person name="Ferriera S."/>
            <person name="Johnson J."/>
            <person name="Kravitz S."/>
            <person name="Beeson K."/>
            <person name="Sutton G."/>
            <person name="Rogers Y.-H."/>
            <person name="Friedman R."/>
            <person name="Frazier M."/>
            <person name="Venter J.C."/>
        </authorList>
    </citation>
    <scope>NUCLEOTIDE SEQUENCE [LARGE SCALE GENOMIC DNA]</scope>
    <source>
        <strain evidence="3 4">ATCC 23134</strain>
    </source>
</reference>
<dbReference type="InterPro" id="IPR055900">
    <property type="entry name" value="DUF7477"/>
</dbReference>
<dbReference type="InterPro" id="IPR015917">
    <property type="entry name" value="Pept_C14A"/>
</dbReference>
<dbReference type="Gene3D" id="3.40.50.1460">
    <property type="match status" value="1"/>
</dbReference>